<evidence type="ECO:0000256" key="7">
    <source>
        <dbReference type="HAMAP-Rule" id="MF_00473"/>
    </source>
</evidence>
<name>A0A060NL75_9BURK</name>
<dbReference type="RefSeq" id="WP_045535566.1">
    <property type="nucleotide sequence ID" value="NZ_AP014569.1"/>
</dbReference>
<dbReference type="InterPro" id="IPR018189">
    <property type="entry name" value="Phosphoglucose_isomerase_CS"/>
</dbReference>
<organism evidence="9 10">
    <name type="scientific">Serpentinimonas maccroryi</name>
    <dbReference type="NCBI Taxonomy" id="1458426"/>
    <lineage>
        <taxon>Bacteria</taxon>
        <taxon>Pseudomonadati</taxon>
        <taxon>Pseudomonadota</taxon>
        <taxon>Betaproteobacteria</taxon>
        <taxon>Burkholderiales</taxon>
        <taxon>Comamonadaceae</taxon>
        <taxon>Serpentinimonas</taxon>
    </lineage>
</organism>
<dbReference type="SUPFAM" id="SSF53697">
    <property type="entry name" value="SIS domain"/>
    <property type="match status" value="1"/>
</dbReference>
<dbReference type="EC" id="5.3.1.9" evidence="7"/>
<comment type="similarity">
    <text evidence="2 7 8">Belongs to the GPI family.</text>
</comment>
<keyword evidence="4 7" id="KW-0324">Glycolysis</keyword>
<keyword evidence="3 7" id="KW-0312">Gluconeogenesis</keyword>
<dbReference type="GO" id="GO:0005829">
    <property type="term" value="C:cytosol"/>
    <property type="evidence" value="ECO:0007669"/>
    <property type="project" value="TreeGrafter"/>
</dbReference>
<gene>
    <name evidence="7" type="primary">pgi</name>
    <name evidence="9" type="ORF">SMCB_1043</name>
</gene>
<dbReference type="InterPro" id="IPR035482">
    <property type="entry name" value="SIS_PGI_2"/>
</dbReference>
<comment type="catalytic activity">
    <reaction evidence="6 7 8">
        <text>alpha-D-glucose 6-phosphate = beta-D-fructose 6-phosphate</text>
        <dbReference type="Rhea" id="RHEA:11816"/>
        <dbReference type="ChEBI" id="CHEBI:57634"/>
        <dbReference type="ChEBI" id="CHEBI:58225"/>
        <dbReference type="EC" id="5.3.1.9"/>
    </reaction>
</comment>
<dbReference type="Pfam" id="PF00342">
    <property type="entry name" value="PGI"/>
    <property type="match status" value="1"/>
</dbReference>
<dbReference type="GO" id="GO:0097367">
    <property type="term" value="F:carbohydrate derivative binding"/>
    <property type="evidence" value="ECO:0007669"/>
    <property type="project" value="InterPro"/>
</dbReference>
<keyword evidence="10" id="KW-1185">Reference proteome</keyword>
<dbReference type="GO" id="GO:0004347">
    <property type="term" value="F:glucose-6-phosphate isomerase activity"/>
    <property type="evidence" value="ECO:0007669"/>
    <property type="project" value="UniProtKB-UniRule"/>
</dbReference>
<keyword evidence="5 7" id="KW-0413">Isomerase</keyword>
<dbReference type="HOGENOM" id="CLU_017947_3_1_4"/>
<feature type="active site" description="Proton donor" evidence="7">
    <location>
        <position position="375"/>
    </location>
</feature>
<dbReference type="STRING" id="1458426.SMCB_1043"/>
<comment type="function">
    <text evidence="7">Catalyzes the reversible isomerization of glucose-6-phosphate to fructose-6-phosphate.</text>
</comment>
<dbReference type="NCBIfam" id="NF001211">
    <property type="entry name" value="PRK00179.1"/>
    <property type="match status" value="1"/>
</dbReference>
<dbReference type="AlphaFoldDB" id="A0A060NL75"/>
<dbReference type="EMBL" id="AP014569">
    <property type="protein sequence ID" value="BAO83271.1"/>
    <property type="molecule type" value="Genomic_DNA"/>
</dbReference>
<evidence type="ECO:0000256" key="3">
    <source>
        <dbReference type="ARBA" id="ARBA00022432"/>
    </source>
</evidence>
<dbReference type="CDD" id="cd05015">
    <property type="entry name" value="SIS_PGI_1"/>
    <property type="match status" value="1"/>
</dbReference>
<dbReference type="GO" id="GO:0051156">
    <property type="term" value="P:glucose 6-phosphate metabolic process"/>
    <property type="evidence" value="ECO:0007669"/>
    <property type="project" value="TreeGrafter"/>
</dbReference>
<dbReference type="GO" id="GO:0006094">
    <property type="term" value="P:gluconeogenesis"/>
    <property type="evidence" value="ECO:0007669"/>
    <property type="project" value="UniProtKB-UniRule"/>
</dbReference>
<sequence>MTSPNPYNHSSSPTRHRSWQRLEALAAQGQPHLRDLLLADDAVGTECGSQSHPGTLRAKRLQLMAAGLCLDARHQAVTLEVLDALLELASDCQIGPQAQALYRGEPINATEGRAVLHPALRGGAMQAPPWGADQAQRIEAELHRFLSAAERIRNGLWVGHEGQRITDVVNLGIGGSDLGPRMAVAALEHLASAQVRVHFVSNPDAWALHRVLRTLDAARTVFIVQSKTFSTQETLTLAASARRWLHEHGLQTPAEQAPHLIAVTAAPAVAAQQGYLPQHTYTFWDWVGGRYSVWSAIGLPVAIAVGPLAFREFLQGGHAMDLHFWNAKPQHNMPLLLALLGIWNRNFLHCPSHMLAPYPSRLDAFTRFVQQMDMESNGKSTHLDGNTVQIDTGPIVWGGLGIDGQHAYFQLLHQGRHRVPVDFIGVEREDTPLPLAAEHHRVVLLNQRAQALALAVGRDRADTEAELRAGGMPEHQVQRLLPHRTFAGNVPSNTLWLPALTPHTLGALVALYEHKVFCQAAIWGINPYDQWGVELGKTLAKAMEHAAETTPHPPT</sequence>
<evidence type="ECO:0000313" key="9">
    <source>
        <dbReference type="EMBL" id="BAO83271.1"/>
    </source>
</evidence>
<dbReference type="PANTHER" id="PTHR11469">
    <property type="entry name" value="GLUCOSE-6-PHOSPHATE ISOMERASE"/>
    <property type="match status" value="1"/>
</dbReference>
<protein>
    <recommendedName>
        <fullName evidence="7">Glucose-6-phosphate isomerase</fullName>
        <shortName evidence="7">GPI</shortName>
        <ecNumber evidence="7">5.3.1.9</ecNumber>
    </recommendedName>
    <alternativeName>
        <fullName evidence="7">Phosphoglucose isomerase</fullName>
        <shortName evidence="7">PGI</shortName>
    </alternativeName>
    <alternativeName>
        <fullName evidence="7">Phosphohexose isomerase</fullName>
        <shortName evidence="7">PHI</shortName>
    </alternativeName>
</protein>
<dbReference type="HAMAP" id="MF_00473">
    <property type="entry name" value="G6P_isomerase"/>
    <property type="match status" value="1"/>
</dbReference>
<dbReference type="UniPathway" id="UPA00109">
    <property type="reaction ID" value="UER00181"/>
</dbReference>
<dbReference type="CDD" id="cd05016">
    <property type="entry name" value="SIS_PGI_2"/>
    <property type="match status" value="1"/>
</dbReference>
<reference evidence="9 10" key="1">
    <citation type="journal article" date="2014" name="Nat. Commun.">
        <title>Physiological and genomic features of highly alkaliphilic hydrogen-utilizing Betaproteobacteria from a continental serpentinizing site.</title>
        <authorList>
            <person name="Suzuki S."/>
            <person name="Kuenen J.G."/>
            <person name="Schipper K."/>
            <person name="van der Velde S."/>
            <person name="Ishii S."/>
            <person name="Wu A."/>
            <person name="Sorokin D.Y."/>
            <person name="Tenney A."/>
            <person name="Meng X.Y."/>
            <person name="Morrill P.L."/>
            <person name="Kamagata Y."/>
            <person name="Muyzer G."/>
            <person name="Nealson K.H."/>
        </authorList>
    </citation>
    <scope>NUCLEOTIDE SEQUENCE [LARGE SCALE GENOMIC DNA]</scope>
    <source>
        <strain evidence="9 10">B1</strain>
    </source>
</reference>
<dbReference type="InterPro" id="IPR035476">
    <property type="entry name" value="SIS_PGI_1"/>
</dbReference>
<comment type="pathway">
    <text evidence="7">Carbohydrate biosynthesis; gluconeogenesis.</text>
</comment>
<feature type="active site" evidence="7">
    <location>
        <position position="406"/>
    </location>
</feature>
<proteinExistence type="inferred from homology"/>
<feature type="active site" evidence="7">
    <location>
        <position position="537"/>
    </location>
</feature>
<dbReference type="GO" id="GO:0048029">
    <property type="term" value="F:monosaccharide binding"/>
    <property type="evidence" value="ECO:0007669"/>
    <property type="project" value="TreeGrafter"/>
</dbReference>
<evidence type="ECO:0000256" key="1">
    <source>
        <dbReference type="ARBA" id="ARBA00004926"/>
    </source>
</evidence>
<evidence type="ECO:0000313" key="10">
    <source>
        <dbReference type="Proteomes" id="UP000066014"/>
    </source>
</evidence>
<dbReference type="Gene3D" id="1.10.1390.10">
    <property type="match status" value="1"/>
</dbReference>
<dbReference type="PANTHER" id="PTHR11469:SF1">
    <property type="entry name" value="GLUCOSE-6-PHOSPHATE ISOMERASE"/>
    <property type="match status" value="1"/>
</dbReference>
<dbReference type="InterPro" id="IPR046348">
    <property type="entry name" value="SIS_dom_sf"/>
</dbReference>
<dbReference type="PRINTS" id="PR00662">
    <property type="entry name" value="G6PISOMERASE"/>
</dbReference>
<accession>A0A060NL75</accession>
<comment type="pathway">
    <text evidence="1 7 8">Carbohydrate degradation; glycolysis; D-glyceraldehyde 3-phosphate and glycerone phosphate from D-glucose: step 2/4.</text>
</comment>
<evidence type="ECO:0000256" key="8">
    <source>
        <dbReference type="RuleBase" id="RU000612"/>
    </source>
</evidence>
<dbReference type="GO" id="GO:0006096">
    <property type="term" value="P:glycolytic process"/>
    <property type="evidence" value="ECO:0007669"/>
    <property type="project" value="UniProtKB-UniRule"/>
</dbReference>
<dbReference type="KEGG" id="cbab:SMCB_1043"/>
<keyword evidence="7" id="KW-0963">Cytoplasm</keyword>
<dbReference type="PROSITE" id="PS00174">
    <property type="entry name" value="P_GLUCOSE_ISOMERASE_2"/>
    <property type="match status" value="1"/>
</dbReference>
<dbReference type="UniPathway" id="UPA00138"/>
<dbReference type="PROSITE" id="PS51463">
    <property type="entry name" value="P_GLUCOSE_ISOMERASE_3"/>
    <property type="match status" value="1"/>
</dbReference>
<dbReference type="InterPro" id="IPR001672">
    <property type="entry name" value="G6P_Isomerase"/>
</dbReference>
<evidence type="ECO:0000256" key="6">
    <source>
        <dbReference type="ARBA" id="ARBA00029321"/>
    </source>
</evidence>
<dbReference type="Proteomes" id="UP000066014">
    <property type="component" value="Chromosome"/>
</dbReference>
<evidence type="ECO:0000256" key="5">
    <source>
        <dbReference type="ARBA" id="ARBA00023235"/>
    </source>
</evidence>
<dbReference type="PROSITE" id="PS00765">
    <property type="entry name" value="P_GLUCOSE_ISOMERASE_1"/>
    <property type="match status" value="1"/>
</dbReference>
<evidence type="ECO:0000256" key="4">
    <source>
        <dbReference type="ARBA" id="ARBA00023152"/>
    </source>
</evidence>
<dbReference type="InterPro" id="IPR023096">
    <property type="entry name" value="G6P_Isomerase_C"/>
</dbReference>
<dbReference type="Gene3D" id="3.40.50.10490">
    <property type="entry name" value="Glucose-6-phosphate isomerase like protein, domain 1"/>
    <property type="match status" value="2"/>
</dbReference>
<comment type="subcellular location">
    <subcellularLocation>
        <location evidence="7">Cytoplasm</location>
    </subcellularLocation>
</comment>
<evidence type="ECO:0000256" key="2">
    <source>
        <dbReference type="ARBA" id="ARBA00006604"/>
    </source>
</evidence>